<name>A0A1Q9C6S4_SYMMI</name>
<sequence length="813" mass="89970">MHIFKRCPFFAHDPFTDGFDHLTCPSEDLTTSDSTSLPKSQANGTSGAPVDVGYAAVYPLILQQPCGWIQVDAYNCMAILQEFVERSDDPAFPIFAREEGIIVRCAAPTKPETVVTEDEVAKYWRQVSGNTGESSIFDFLHWLDPDRYQRWSWDETQQHRFAMVLVSRLAQDSQLEGRNRPSDYALGMWPPVSQEAWKDPFDENDPWAEAIHARNGDKAWKDPFDENDPWAEAIHARNGDKAWKDPFDENDPWAEAIRARNGDKDGTTASHQQRSWQQQRWASDWQDDSSWWSSGGGRDRYGSTERDRQSWWQSQGGSSWWQQGGDSWSRWTQSERPAPKATAGPWRPKEEESARGWTSSWPGRSASNGGSASRPPADGKWREPEKVAANSLPTPAPAKLSGGSGSSGGTKDPKPARAILNEFLMAYAGRNLSKGDLDFETEEQKGRRNGFVSTLTLCSIGGKYGEGMKFTGEARPTKQEAEHSASYKALVFLDPKGRQGRGEGQAFVVQGWQTVLPSLEAASAAKVAAVANPKDFSYTALPEDGPPPYFVRLRIGSFVLGGAAALVFDSKPFPSKTKRFIKEAEEDAATQALADLYPKEVNALQQPSTARTQTPAEATGTRGAGDPAKTVEIEEAVYTAVFLDSESQQALMDFCAKSVPGGIPSDWTQFCDHMTICLGSLSKPEDKDRLITETVQKDLDEYEAFAVLVGVQESNGLKDWTPLSAEEQFTLKGVLQQKSKLANAQKLEDGILEPLPPQPTARVVLVRPDGKERRMIFLKATLIAELIEQHRPAVLKEMPEPIASLTDPITKSS</sequence>
<organism evidence="3 4">
    <name type="scientific">Symbiodinium microadriaticum</name>
    <name type="common">Dinoflagellate</name>
    <name type="synonym">Zooxanthella microadriatica</name>
    <dbReference type="NCBI Taxonomy" id="2951"/>
    <lineage>
        <taxon>Eukaryota</taxon>
        <taxon>Sar</taxon>
        <taxon>Alveolata</taxon>
        <taxon>Dinophyceae</taxon>
        <taxon>Suessiales</taxon>
        <taxon>Symbiodiniaceae</taxon>
        <taxon>Symbiodinium</taxon>
    </lineage>
</organism>
<protein>
    <recommendedName>
        <fullName evidence="2">DRBM domain-containing protein</fullName>
    </recommendedName>
</protein>
<dbReference type="EMBL" id="LSRX01001584">
    <property type="protein sequence ID" value="OLP78633.1"/>
    <property type="molecule type" value="Genomic_DNA"/>
</dbReference>
<dbReference type="CDD" id="cd00048">
    <property type="entry name" value="DSRM_SF"/>
    <property type="match status" value="1"/>
</dbReference>
<dbReference type="OrthoDB" id="439207at2759"/>
<feature type="compositionally biased region" description="Polar residues" evidence="1">
    <location>
        <begin position="605"/>
        <end position="616"/>
    </location>
</feature>
<feature type="domain" description="DRBM" evidence="2">
    <location>
        <begin position="424"/>
        <end position="490"/>
    </location>
</feature>
<gene>
    <name evidence="3" type="ORF">AK812_SmicGene41168</name>
</gene>
<keyword evidence="4" id="KW-1185">Reference proteome</keyword>
<feature type="compositionally biased region" description="Low complexity" evidence="1">
    <location>
        <begin position="362"/>
        <end position="376"/>
    </location>
</feature>
<evidence type="ECO:0000259" key="2">
    <source>
        <dbReference type="Pfam" id="PF00035"/>
    </source>
</evidence>
<accession>A0A1Q9C6S4</accession>
<evidence type="ECO:0000256" key="1">
    <source>
        <dbReference type="SAM" id="MobiDB-lite"/>
    </source>
</evidence>
<comment type="caution">
    <text evidence="3">The sequence shown here is derived from an EMBL/GenBank/DDBJ whole genome shotgun (WGS) entry which is preliminary data.</text>
</comment>
<dbReference type="AlphaFoldDB" id="A0A1Q9C6S4"/>
<feature type="region of interest" description="Disordered" evidence="1">
    <location>
        <begin position="605"/>
        <end position="626"/>
    </location>
</feature>
<proteinExistence type="predicted"/>
<feature type="compositionally biased region" description="Basic and acidic residues" evidence="1">
    <location>
        <begin position="377"/>
        <end position="386"/>
    </location>
</feature>
<feature type="compositionally biased region" description="Low complexity" evidence="1">
    <location>
        <begin position="310"/>
        <end position="331"/>
    </location>
</feature>
<feature type="compositionally biased region" description="Basic and acidic residues" evidence="1">
    <location>
        <begin position="297"/>
        <end position="309"/>
    </location>
</feature>
<feature type="compositionally biased region" description="Low complexity" evidence="1">
    <location>
        <begin position="272"/>
        <end position="293"/>
    </location>
</feature>
<evidence type="ECO:0000313" key="3">
    <source>
        <dbReference type="EMBL" id="OLP78633.1"/>
    </source>
</evidence>
<dbReference type="InterPro" id="IPR014720">
    <property type="entry name" value="dsRBD_dom"/>
</dbReference>
<evidence type="ECO:0000313" key="4">
    <source>
        <dbReference type="Proteomes" id="UP000186817"/>
    </source>
</evidence>
<dbReference type="Proteomes" id="UP000186817">
    <property type="component" value="Unassembled WGS sequence"/>
</dbReference>
<feature type="region of interest" description="Disordered" evidence="1">
    <location>
        <begin position="261"/>
        <end position="415"/>
    </location>
</feature>
<dbReference type="Pfam" id="PF00035">
    <property type="entry name" value="dsrm"/>
    <property type="match status" value="1"/>
</dbReference>
<reference evidence="3 4" key="1">
    <citation type="submission" date="2016-02" db="EMBL/GenBank/DDBJ databases">
        <title>Genome analysis of coral dinoflagellate symbionts highlights evolutionary adaptations to a symbiotic lifestyle.</title>
        <authorList>
            <person name="Aranda M."/>
            <person name="Li Y."/>
            <person name="Liew Y.J."/>
            <person name="Baumgarten S."/>
            <person name="Simakov O."/>
            <person name="Wilson M."/>
            <person name="Piel J."/>
            <person name="Ashoor H."/>
            <person name="Bougouffa S."/>
            <person name="Bajic V.B."/>
            <person name="Ryu T."/>
            <person name="Ravasi T."/>
            <person name="Bayer T."/>
            <person name="Micklem G."/>
            <person name="Kim H."/>
            <person name="Bhak J."/>
            <person name="Lajeunesse T.C."/>
            <person name="Voolstra C.R."/>
        </authorList>
    </citation>
    <scope>NUCLEOTIDE SEQUENCE [LARGE SCALE GENOMIC DNA]</scope>
    <source>
        <strain evidence="3 4">CCMP2467</strain>
    </source>
</reference>